<dbReference type="CDD" id="cd00491">
    <property type="entry name" value="4Oxalocrotonate_Tautomerase"/>
    <property type="match status" value="1"/>
</dbReference>
<dbReference type="InterPro" id="IPR004370">
    <property type="entry name" value="4-OT-like_dom"/>
</dbReference>
<dbReference type="EMBL" id="CP018221">
    <property type="protein sequence ID" value="API59686.1"/>
    <property type="molecule type" value="Genomic_DNA"/>
</dbReference>
<evidence type="ECO:0000256" key="1">
    <source>
        <dbReference type="ARBA" id="ARBA00006723"/>
    </source>
</evidence>
<gene>
    <name evidence="7" type="ORF">BSL82_10445</name>
</gene>
<protein>
    <recommendedName>
        <fullName evidence="4">Tautomerase</fullName>
        <ecNumber evidence="4">5.3.2.-</ecNumber>
    </recommendedName>
</protein>
<dbReference type="InterPro" id="IPR014347">
    <property type="entry name" value="Tautomerase/MIF_sf"/>
</dbReference>
<sequence>MPIVEVHIMEGRSVAQKRAMVAAVTQAVSETMAAPLSAVRVIIHELVPEHYGIGGTTVGERPPGHLGDMMGQRSKDT</sequence>
<keyword evidence="8" id="KW-1185">Reference proteome</keyword>
<dbReference type="Proteomes" id="UP000182063">
    <property type="component" value="Chromosome"/>
</dbReference>
<evidence type="ECO:0000256" key="4">
    <source>
        <dbReference type="RuleBase" id="RU362032"/>
    </source>
</evidence>
<name>A0A1L3ZVJ8_9SPHN</name>
<keyword evidence="2 4" id="KW-0413">Isomerase</keyword>
<dbReference type="InterPro" id="IPR018191">
    <property type="entry name" value="4-OT"/>
</dbReference>
<dbReference type="NCBIfam" id="TIGR00013">
    <property type="entry name" value="taut"/>
    <property type="match status" value="1"/>
</dbReference>
<dbReference type="KEGG" id="sphj:BSL82_10445"/>
<reference evidence="8" key="1">
    <citation type="submission" date="2016-11" db="EMBL/GenBank/DDBJ databases">
        <title>Complete Genome Sequence of alachlor-degrading Sphingomonas sp. strain JJ-A5.</title>
        <authorList>
            <person name="Lee H."/>
            <person name="Ka J.-O."/>
        </authorList>
    </citation>
    <scope>NUCLEOTIDE SEQUENCE [LARGE SCALE GENOMIC DNA]</scope>
    <source>
        <strain evidence="8">JJ-A5</strain>
    </source>
</reference>
<dbReference type="GO" id="GO:0016853">
    <property type="term" value="F:isomerase activity"/>
    <property type="evidence" value="ECO:0007669"/>
    <property type="project" value="UniProtKB-UniRule"/>
</dbReference>
<dbReference type="PANTHER" id="PTHR35530:SF1">
    <property type="entry name" value="2-HYDROXYMUCONATE TAUTOMERASE"/>
    <property type="match status" value="1"/>
</dbReference>
<dbReference type="RefSeq" id="WP_072597447.1">
    <property type="nucleotide sequence ID" value="NZ_CP018221.1"/>
</dbReference>
<feature type="active site" description="Proton acceptor; via imino nitrogen" evidence="3">
    <location>
        <position position="2"/>
    </location>
</feature>
<accession>A0A1L3ZVJ8</accession>
<evidence type="ECO:0000256" key="3">
    <source>
        <dbReference type="PIRSR" id="PIRSR618191-1"/>
    </source>
</evidence>
<evidence type="ECO:0000313" key="7">
    <source>
        <dbReference type="EMBL" id="API59686.1"/>
    </source>
</evidence>
<dbReference type="PANTHER" id="PTHR35530">
    <property type="entry name" value="TAUTOMERASE-RELATED"/>
    <property type="match status" value="1"/>
</dbReference>
<dbReference type="Gene3D" id="3.30.429.10">
    <property type="entry name" value="Macrophage Migration Inhibitory Factor"/>
    <property type="match status" value="1"/>
</dbReference>
<feature type="region of interest" description="Disordered" evidence="5">
    <location>
        <begin position="53"/>
        <end position="77"/>
    </location>
</feature>
<dbReference type="NCBIfam" id="NF002571">
    <property type="entry name" value="PRK02220.1"/>
    <property type="match status" value="1"/>
</dbReference>
<dbReference type="SUPFAM" id="SSF55331">
    <property type="entry name" value="Tautomerase/MIF"/>
    <property type="match status" value="1"/>
</dbReference>
<dbReference type="AlphaFoldDB" id="A0A1L3ZVJ8"/>
<evidence type="ECO:0000259" key="6">
    <source>
        <dbReference type="Pfam" id="PF01361"/>
    </source>
</evidence>
<proteinExistence type="inferred from homology"/>
<evidence type="ECO:0000256" key="2">
    <source>
        <dbReference type="ARBA" id="ARBA00023235"/>
    </source>
</evidence>
<dbReference type="EC" id="5.3.2.-" evidence="4"/>
<evidence type="ECO:0000256" key="5">
    <source>
        <dbReference type="SAM" id="MobiDB-lite"/>
    </source>
</evidence>
<dbReference type="OrthoDB" id="8635217at2"/>
<organism evidence="7 8">
    <name type="scientific">Tardibacter chloracetimidivorans</name>
    <dbReference type="NCBI Taxonomy" id="1921510"/>
    <lineage>
        <taxon>Bacteria</taxon>
        <taxon>Pseudomonadati</taxon>
        <taxon>Pseudomonadota</taxon>
        <taxon>Alphaproteobacteria</taxon>
        <taxon>Sphingomonadales</taxon>
        <taxon>Sphingomonadaceae</taxon>
        <taxon>Tardibacter</taxon>
    </lineage>
</organism>
<dbReference type="STRING" id="1921510.BSL82_10445"/>
<feature type="domain" description="4-oxalocrotonate tautomerase-like" evidence="6">
    <location>
        <begin position="2"/>
        <end position="61"/>
    </location>
</feature>
<comment type="similarity">
    <text evidence="1 4">Belongs to the 4-oxalocrotonate tautomerase family.</text>
</comment>
<evidence type="ECO:0000313" key="8">
    <source>
        <dbReference type="Proteomes" id="UP000182063"/>
    </source>
</evidence>
<dbReference type="Pfam" id="PF01361">
    <property type="entry name" value="Tautomerase"/>
    <property type="match status" value="1"/>
</dbReference>